<evidence type="ECO:0000313" key="9">
    <source>
        <dbReference type="Proteomes" id="UP000266178"/>
    </source>
</evidence>
<protein>
    <submittedName>
        <fullName evidence="8">NADH-quinone oxidoreductase subunit 12</fullName>
        <ecNumber evidence="8">1.6.5.11</ecNumber>
    </submittedName>
</protein>
<evidence type="ECO:0000256" key="4">
    <source>
        <dbReference type="ARBA" id="ARBA00023136"/>
    </source>
</evidence>
<keyword evidence="8" id="KW-0560">Oxidoreductase</keyword>
<dbReference type="PANTHER" id="PTHR42829:SF2">
    <property type="entry name" value="NADH-UBIQUINONE OXIDOREDUCTASE CHAIN 5"/>
    <property type="match status" value="1"/>
</dbReference>
<dbReference type="PRINTS" id="PR01434">
    <property type="entry name" value="NADHDHGNASE5"/>
</dbReference>
<evidence type="ECO:0000256" key="1">
    <source>
        <dbReference type="ARBA" id="ARBA00004127"/>
    </source>
</evidence>
<feature type="transmembrane region" description="Helical" evidence="6">
    <location>
        <begin position="367"/>
        <end position="388"/>
    </location>
</feature>
<feature type="transmembrane region" description="Helical" evidence="6">
    <location>
        <begin position="341"/>
        <end position="361"/>
    </location>
</feature>
<comment type="subcellular location">
    <subcellularLocation>
        <location evidence="1">Endomembrane system</location>
        <topology evidence="1">Multi-pass membrane protein</topology>
    </subcellularLocation>
    <subcellularLocation>
        <location evidence="5">Membrane</location>
        <topology evidence="5">Multi-pass membrane protein</topology>
    </subcellularLocation>
</comment>
<dbReference type="Gene3D" id="1.20.5.2700">
    <property type="match status" value="1"/>
</dbReference>
<sequence>MAEGLVWLPDAMAGPTPVSALIHAATMVTAGVYLLARSSPLLVGEPAVASVIVFVGTLTALYGAFCALGQWDIKRIVAYTTISTLGYMMVALGVGAYGAALALLLAHAFYKALLFLTSGSVIHALGGVQDVRRMGGLRKRLPVTHLHGLVGALAMGGAPLLSGFWAKEAILTASLASPQGGVLLYIMVLFTALVTAFYSARWYVLVFGGTYRGSAPVHEPPALMRWPNHLLALGALLMGYLALPQPLPNGLASFLAGTLAPLEFSEPSLALEWSLIALSALVALVGLYAGYRFFQRPTLPEDYRDLEEIAEQGFYINQFYDAAFSRPLQVLASRLLAGDRALLGGYIAYGRTMIWAGWWLARTQSGFLRLYAVAFFLGVVLLLWWGLLR</sequence>
<comment type="caution">
    <text evidence="8">The sequence shown here is derived from an EMBL/GenBank/DDBJ whole genome shotgun (WGS) entry which is preliminary data.</text>
</comment>
<dbReference type="GO" id="GO:0012505">
    <property type="term" value="C:endomembrane system"/>
    <property type="evidence" value="ECO:0007669"/>
    <property type="project" value="UniProtKB-SubCell"/>
</dbReference>
<feature type="transmembrane region" description="Helical" evidence="6">
    <location>
        <begin position="273"/>
        <end position="294"/>
    </location>
</feature>
<feature type="transmembrane region" description="Helical" evidence="6">
    <location>
        <begin position="146"/>
        <end position="166"/>
    </location>
</feature>
<keyword evidence="3 6" id="KW-1133">Transmembrane helix</keyword>
<dbReference type="EMBL" id="QWLB01000005">
    <property type="protein sequence ID" value="RIH93527.1"/>
    <property type="molecule type" value="Genomic_DNA"/>
</dbReference>
<evidence type="ECO:0000259" key="7">
    <source>
        <dbReference type="Pfam" id="PF00361"/>
    </source>
</evidence>
<dbReference type="GO" id="GO:0003954">
    <property type="term" value="F:NADH dehydrogenase activity"/>
    <property type="evidence" value="ECO:0007669"/>
    <property type="project" value="TreeGrafter"/>
</dbReference>
<accession>A0A399FA45</accession>
<feature type="transmembrane region" description="Helical" evidence="6">
    <location>
        <begin position="104"/>
        <end position="125"/>
    </location>
</feature>
<dbReference type="AlphaFoldDB" id="A0A399FA45"/>
<evidence type="ECO:0000256" key="3">
    <source>
        <dbReference type="ARBA" id="ARBA00022989"/>
    </source>
</evidence>
<evidence type="ECO:0000256" key="5">
    <source>
        <dbReference type="RuleBase" id="RU000320"/>
    </source>
</evidence>
<keyword evidence="4 6" id="KW-0472">Membrane</keyword>
<evidence type="ECO:0000256" key="2">
    <source>
        <dbReference type="ARBA" id="ARBA00022692"/>
    </source>
</evidence>
<feature type="transmembrane region" description="Helical" evidence="6">
    <location>
        <begin position="182"/>
        <end position="205"/>
    </location>
</feature>
<feature type="transmembrane region" description="Helical" evidence="6">
    <location>
        <begin position="47"/>
        <end position="69"/>
    </location>
</feature>
<reference evidence="8 9" key="1">
    <citation type="submission" date="2018-08" db="EMBL/GenBank/DDBJ databases">
        <title>Meiothermus granaticius genome AF-68 sequencing project.</title>
        <authorList>
            <person name="Da Costa M.S."/>
            <person name="Albuquerque L."/>
            <person name="Raposo P."/>
            <person name="Froufe H.J.C."/>
            <person name="Barroso C.S."/>
            <person name="Egas C."/>
        </authorList>
    </citation>
    <scope>NUCLEOTIDE SEQUENCE [LARGE SCALE GENOMIC DNA]</scope>
    <source>
        <strain evidence="8 9">AF-68</strain>
    </source>
</reference>
<name>A0A399FA45_9DEIN</name>
<organism evidence="8 9">
    <name type="scientific">Meiothermus granaticius NBRC 107808</name>
    <dbReference type="NCBI Taxonomy" id="1227551"/>
    <lineage>
        <taxon>Bacteria</taxon>
        <taxon>Thermotogati</taxon>
        <taxon>Deinococcota</taxon>
        <taxon>Deinococci</taxon>
        <taxon>Thermales</taxon>
        <taxon>Thermaceae</taxon>
        <taxon>Meiothermus</taxon>
    </lineage>
</organism>
<dbReference type="PANTHER" id="PTHR42829">
    <property type="entry name" value="NADH-UBIQUINONE OXIDOREDUCTASE CHAIN 5"/>
    <property type="match status" value="1"/>
</dbReference>
<dbReference type="GO" id="GO:0016020">
    <property type="term" value="C:membrane"/>
    <property type="evidence" value="ECO:0007669"/>
    <property type="project" value="UniProtKB-SubCell"/>
</dbReference>
<evidence type="ECO:0000313" key="8">
    <source>
        <dbReference type="EMBL" id="RIH93527.1"/>
    </source>
</evidence>
<dbReference type="InterPro" id="IPR003945">
    <property type="entry name" value="NU5C-like"/>
</dbReference>
<feature type="transmembrane region" description="Helical" evidence="6">
    <location>
        <begin position="226"/>
        <end position="243"/>
    </location>
</feature>
<evidence type="ECO:0000256" key="6">
    <source>
        <dbReference type="SAM" id="Phobius"/>
    </source>
</evidence>
<dbReference type="PRINTS" id="PR01435">
    <property type="entry name" value="NPOXDRDTASE5"/>
</dbReference>
<dbReference type="InterPro" id="IPR001750">
    <property type="entry name" value="ND/Mrp_TM"/>
</dbReference>
<keyword evidence="2 5" id="KW-0812">Transmembrane</keyword>
<dbReference type="Proteomes" id="UP000266178">
    <property type="component" value="Unassembled WGS sequence"/>
</dbReference>
<feature type="domain" description="NADH:quinone oxidoreductase/Mrp antiporter transmembrane" evidence="7">
    <location>
        <begin position="6"/>
        <end position="184"/>
    </location>
</feature>
<dbReference type="GO" id="GO:0015990">
    <property type="term" value="P:electron transport coupled proton transport"/>
    <property type="evidence" value="ECO:0007669"/>
    <property type="project" value="TreeGrafter"/>
</dbReference>
<gene>
    <name evidence="8" type="ORF">Mgrana_00581</name>
</gene>
<dbReference type="GO" id="GO:0042773">
    <property type="term" value="P:ATP synthesis coupled electron transport"/>
    <property type="evidence" value="ECO:0007669"/>
    <property type="project" value="InterPro"/>
</dbReference>
<feature type="transmembrane region" description="Helical" evidence="6">
    <location>
        <begin position="12"/>
        <end position="35"/>
    </location>
</feature>
<dbReference type="EC" id="1.6.5.11" evidence="8"/>
<dbReference type="Pfam" id="PF00361">
    <property type="entry name" value="Proton_antipo_M"/>
    <property type="match status" value="1"/>
</dbReference>
<dbReference type="GO" id="GO:0008137">
    <property type="term" value="F:NADH dehydrogenase (ubiquinone) activity"/>
    <property type="evidence" value="ECO:0007669"/>
    <property type="project" value="InterPro"/>
</dbReference>
<feature type="transmembrane region" description="Helical" evidence="6">
    <location>
        <begin position="76"/>
        <end position="98"/>
    </location>
</feature>
<proteinExistence type="predicted"/>
<keyword evidence="9" id="KW-1185">Reference proteome</keyword>